<dbReference type="Proteomes" id="UP000184440">
    <property type="component" value="Unassembled WGS sequence"/>
</dbReference>
<reference evidence="2 3" key="1">
    <citation type="submission" date="2016-11" db="EMBL/GenBank/DDBJ databases">
        <authorList>
            <person name="Jaros S."/>
            <person name="Januszkiewicz K."/>
            <person name="Wedrychowicz H."/>
        </authorList>
    </citation>
    <scope>NUCLEOTIDE SEQUENCE [LARGE SCALE GENOMIC DNA]</scope>
    <source>
        <strain evidence="2 3">DSM 46144</strain>
    </source>
</reference>
<dbReference type="GO" id="GO:0016705">
    <property type="term" value="F:oxidoreductase activity, acting on paired donors, with incorporation or reduction of molecular oxygen"/>
    <property type="evidence" value="ECO:0007669"/>
    <property type="project" value="InterPro"/>
</dbReference>
<dbReference type="EMBL" id="FRCS01000003">
    <property type="protein sequence ID" value="SHN16858.1"/>
    <property type="molecule type" value="Genomic_DNA"/>
</dbReference>
<evidence type="ECO:0000313" key="3">
    <source>
        <dbReference type="Proteomes" id="UP000184440"/>
    </source>
</evidence>
<dbReference type="SUPFAM" id="SSF51679">
    <property type="entry name" value="Bacterial luciferase-like"/>
    <property type="match status" value="1"/>
</dbReference>
<keyword evidence="2" id="KW-0560">Oxidoreductase</keyword>
<protein>
    <submittedName>
        <fullName evidence="2">Flavin-dependent oxidoreductase, luciferase family (Includes alkanesulfonate monooxygenase SsuD and methylene tetrahydromethanopterin reductase)</fullName>
    </submittedName>
</protein>
<name>A0A1M7PI68_9ACTN</name>
<dbReference type="GO" id="GO:0004497">
    <property type="term" value="F:monooxygenase activity"/>
    <property type="evidence" value="ECO:0007669"/>
    <property type="project" value="UniProtKB-KW"/>
</dbReference>
<dbReference type="Gene3D" id="3.20.20.30">
    <property type="entry name" value="Luciferase-like domain"/>
    <property type="match status" value="1"/>
</dbReference>
<sequence>MTGPKFGLPWNGAAVAAEAEAAGVTAFCSGEFADHDAYVTTAQMAAATTNAQVGPGIAYAFSRTPFAHAAAMRNLSKSAPDRLFLGLGSGAHRINRDWFGVPADRPVARIAELVSVIRAFLNAENGEPITFSGEFYSIDADVRAPVLGKLDVPVLLGSFNQVMCSAAGRVADGIIGHGLFTTRWWNEVVRPAVARGAAKADRDPADLLEHGWIITAINDEDPERAVQDARRMIAFYLTVRTYDPMVELFGWTSAVEDIRNAFRKGDMKAMTAAVTDEMLREIAVCGSTSDAQTALKARGTDGLPKDVAFLAPPSFLVSERRREAYARASLALVRS</sequence>
<dbReference type="STRING" id="134849.SAMN05443668_103391"/>
<dbReference type="CDD" id="cd01097">
    <property type="entry name" value="Tetrahydromethanopterin_reductase"/>
    <property type="match status" value="1"/>
</dbReference>
<dbReference type="Pfam" id="PF00296">
    <property type="entry name" value="Bac_luciferase"/>
    <property type="match status" value="1"/>
</dbReference>
<evidence type="ECO:0000313" key="2">
    <source>
        <dbReference type="EMBL" id="SHN16858.1"/>
    </source>
</evidence>
<feature type="domain" description="Luciferase-like" evidence="1">
    <location>
        <begin position="14"/>
        <end position="291"/>
    </location>
</feature>
<dbReference type="InterPro" id="IPR036661">
    <property type="entry name" value="Luciferase-like_sf"/>
</dbReference>
<organism evidence="2 3">
    <name type="scientific">Cryptosporangium aurantiacum</name>
    <dbReference type="NCBI Taxonomy" id="134849"/>
    <lineage>
        <taxon>Bacteria</taxon>
        <taxon>Bacillati</taxon>
        <taxon>Actinomycetota</taxon>
        <taxon>Actinomycetes</taxon>
        <taxon>Cryptosporangiales</taxon>
        <taxon>Cryptosporangiaceae</taxon>
        <taxon>Cryptosporangium</taxon>
    </lineage>
</organism>
<dbReference type="AlphaFoldDB" id="A0A1M7PI68"/>
<dbReference type="PANTHER" id="PTHR43244:SF2">
    <property type="entry name" value="CONSERVED HYPOTHETICAL ALANINE AND PROLINE-RICH PROTEIN"/>
    <property type="match status" value="1"/>
</dbReference>
<gene>
    <name evidence="2" type="ORF">SAMN05443668_103391</name>
</gene>
<keyword evidence="3" id="KW-1185">Reference proteome</keyword>
<accession>A0A1M7PI68</accession>
<dbReference type="RefSeq" id="WP_073256292.1">
    <property type="nucleotide sequence ID" value="NZ_FRCS01000003.1"/>
</dbReference>
<dbReference type="OrthoDB" id="3284378at2"/>
<dbReference type="InterPro" id="IPR011251">
    <property type="entry name" value="Luciferase-like_dom"/>
</dbReference>
<evidence type="ECO:0000259" key="1">
    <source>
        <dbReference type="Pfam" id="PF00296"/>
    </source>
</evidence>
<dbReference type="InterPro" id="IPR050564">
    <property type="entry name" value="F420-G6PD/mer"/>
</dbReference>
<keyword evidence="2" id="KW-0503">Monooxygenase</keyword>
<proteinExistence type="predicted"/>
<dbReference type="PANTHER" id="PTHR43244">
    <property type="match status" value="1"/>
</dbReference>